<gene>
    <name evidence="1" type="ORF">OA50_00100</name>
</gene>
<evidence type="ECO:0000313" key="2">
    <source>
        <dbReference type="Proteomes" id="UP000030960"/>
    </source>
</evidence>
<dbReference type="AlphaFoldDB" id="A0A0B3SEC9"/>
<dbReference type="STRING" id="561184.SAMN05216376_103104"/>
<dbReference type="EMBL" id="JSUQ01000001">
    <property type="protein sequence ID" value="KHQ55066.1"/>
    <property type="molecule type" value="Genomic_DNA"/>
</dbReference>
<comment type="caution">
    <text evidence="1">The sequence shown here is derived from an EMBL/GenBank/DDBJ whole genome shotgun (WGS) entry which is preliminary data.</text>
</comment>
<name>A0A0B3SEC9_9RHOB</name>
<dbReference type="Proteomes" id="UP000030960">
    <property type="component" value="Unassembled WGS sequence"/>
</dbReference>
<dbReference type="RefSeq" id="WP_043136021.1">
    <property type="nucleotide sequence ID" value="NZ_AP022337.1"/>
</dbReference>
<evidence type="ECO:0000313" key="1">
    <source>
        <dbReference type="EMBL" id="KHQ55066.1"/>
    </source>
</evidence>
<reference evidence="1 2" key="1">
    <citation type="submission" date="2014-10" db="EMBL/GenBank/DDBJ databases">
        <title>Genome sequence of Ponticoccus sp. strain UMTAT08 isolated from clonal culture of toxic dinoflagellate Alexandrium tamiyavanichii.</title>
        <authorList>
            <person name="Gan H.Y."/>
            <person name="Muhd D.-D."/>
            <person name="Mohd Noor M.E."/>
            <person name="Yeong Y.S."/>
            <person name="Usup G."/>
        </authorList>
    </citation>
    <scope>NUCLEOTIDE SEQUENCE [LARGE SCALE GENOMIC DNA]</scope>
    <source>
        <strain evidence="1 2">UMTAT08</strain>
    </source>
</reference>
<proteinExistence type="predicted"/>
<protein>
    <submittedName>
        <fullName evidence="1">Short-chain dehydrogenase</fullName>
    </submittedName>
</protein>
<accession>A0A225Q557</accession>
<dbReference type="PATRIC" id="fig|1515334.3.peg.99"/>
<sequence length="64" mass="7093">MIVKIVALFLVFIAVLGFFGKLRIPGAKQLGQLRDRARLNATKCPKCGRYRIGKGPCDCRKGDN</sequence>
<accession>A0A225QYN0</accession>
<organism evidence="1 2">
    <name type="scientific">Mameliella alba</name>
    <dbReference type="NCBI Taxonomy" id="561184"/>
    <lineage>
        <taxon>Bacteria</taxon>
        <taxon>Pseudomonadati</taxon>
        <taxon>Pseudomonadota</taxon>
        <taxon>Alphaproteobacteria</taxon>
        <taxon>Rhodobacterales</taxon>
        <taxon>Roseobacteraceae</taxon>
        <taxon>Mameliella</taxon>
    </lineage>
</organism>
<dbReference type="OrthoDB" id="7866398at2"/>
<dbReference type="GeneID" id="66500106"/>
<keyword evidence="2" id="KW-1185">Reference proteome</keyword>
<accession>A0A0B3SEC9</accession>